<keyword evidence="3" id="KW-1185">Reference proteome</keyword>
<dbReference type="RefSeq" id="WP_091096443.1">
    <property type="nucleotide sequence ID" value="NZ_FNXE01000006.1"/>
</dbReference>
<proteinExistence type="predicted"/>
<feature type="chain" id="PRO_5011502490" evidence="1">
    <location>
        <begin position="19"/>
        <end position="478"/>
    </location>
</feature>
<name>A0A1H6JZ72_9FLAO</name>
<evidence type="ECO:0000256" key="1">
    <source>
        <dbReference type="SAM" id="SignalP"/>
    </source>
</evidence>
<evidence type="ECO:0000313" key="2">
    <source>
        <dbReference type="EMBL" id="SEH65932.1"/>
    </source>
</evidence>
<dbReference type="Proteomes" id="UP000199634">
    <property type="component" value="Unassembled WGS sequence"/>
</dbReference>
<accession>A0A1H6JZ72</accession>
<sequence>MRKSLVILMLLSTLISFSNNSKKIIVALSLNDCISCTAPLNQINSALNNPEILFVFKSELEPDSLLVNKRTGIDNYKSSSVKYSDTLFNEYANGIKSTINIIENNKKIYSADLYRLNVNEFVNIYSNKENPCYSNLKQGARLIQYDQSLLIYSSQLSRWSYYDKDHSLDIIADEEWVKRAYDIYYDKNEVEEKYIEIINLAKQYPAVNPSIDQGKKINEEELLFMTRIKFIEKKLGTEEEVILQKVFLVTYSIEKKSIISVKYINGQHPLLRENNYFPNSSHFYIIDDNNYIIPLRTEYDSTETDKYLSVFEINKNNPNELILKEIINNNIPNNYIKYKIYRSFQDYLFNKSLVLLRFGEFIYDYKKDTRYKIPFPENEYSTLNNLVSEALKTGKISSYYIHDIFDKDESILLLYKDSSKNLKLMEIDKKTEKALKDSQLLSSIELESYTNKSSFTFNENGEVQFLYNDNCIMKVEKK</sequence>
<gene>
    <name evidence="2" type="ORF">SAMN02927937_00736</name>
</gene>
<feature type="signal peptide" evidence="1">
    <location>
        <begin position="1"/>
        <end position="18"/>
    </location>
</feature>
<organism evidence="2 3">
    <name type="scientific">Paenimyroides marinum</name>
    <dbReference type="NCBI Taxonomy" id="1159016"/>
    <lineage>
        <taxon>Bacteria</taxon>
        <taxon>Pseudomonadati</taxon>
        <taxon>Bacteroidota</taxon>
        <taxon>Flavobacteriia</taxon>
        <taxon>Flavobacteriales</taxon>
        <taxon>Flavobacteriaceae</taxon>
        <taxon>Paenimyroides</taxon>
    </lineage>
</organism>
<dbReference type="EMBL" id="FNXE01000006">
    <property type="protein sequence ID" value="SEH65932.1"/>
    <property type="molecule type" value="Genomic_DNA"/>
</dbReference>
<dbReference type="OrthoDB" id="9817352at2"/>
<keyword evidence="1" id="KW-0732">Signal</keyword>
<protein>
    <submittedName>
        <fullName evidence="2">Uncharacterized protein</fullName>
    </submittedName>
</protein>
<reference evidence="2 3" key="1">
    <citation type="submission" date="2016-10" db="EMBL/GenBank/DDBJ databases">
        <authorList>
            <person name="de Groot N.N."/>
        </authorList>
    </citation>
    <scope>NUCLEOTIDE SEQUENCE [LARGE SCALE GENOMIC DNA]</scope>
    <source>
        <strain evidence="2 3">CGMCC 1.10825</strain>
    </source>
</reference>
<dbReference type="AlphaFoldDB" id="A0A1H6JZ72"/>
<dbReference type="STRING" id="1159016.SAMN02927937_00736"/>
<evidence type="ECO:0000313" key="3">
    <source>
        <dbReference type="Proteomes" id="UP000199634"/>
    </source>
</evidence>